<reference evidence="1 2" key="1">
    <citation type="submission" date="2022-09" db="EMBL/GenBank/DDBJ databases">
        <title>Chryseobacterium oleae sp.nov., isolated from the inter-root soil of Pyrola calliantha H. Andr. in Tibet.</title>
        <authorList>
            <person name="Li Z."/>
        </authorList>
    </citation>
    <scope>NUCLEOTIDE SEQUENCE [LARGE SCALE GENOMIC DNA]</scope>
    <source>
        <strain evidence="2">pc1-10</strain>
    </source>
</reference>
<dbReference type="EMBL" id="JAOAMU010000006">
    <property type="protein sequence ID" value="MCT2563977.1"/>
    <property type="molecule type" value="Genomic_DNA"/>
</dbReference>
<keyword evidence="2" id="KW-1185">Reference proteome</keyword>
<sequence>MIKETPYEFYNDKLGIKIKYLISDCNKHEHSLCLLSYRAFKKRMDSLTSGEKQLRRASIGYEALVDFRSLSQEWQDLITVTFGNPPEKVKENFFAKHYFTDNEALSFFKTHRYGERNEKYLDDETVLLYTYNASILNTVLKLKADRKGMKKALGSTTMDIWDSLSRDVNSFTLVHHNLPKNKDALRRKTNEYQKNGFTSLISGKLQNNNARKVATDEQTALIDELLSKHNNFDNEIICTMYNAVAKQLNWKNITSGTIANRKKERDLVVFAGRNGVSALRNTILMQNKRRKPSAPLLFWTLDGWDVELLYQKTDTNKNGHSVTTYNNRLNAVIVLDPYNYHIVGYAIGTHETPELIKSALQNAQNHICKLFGDYYKPYQIQTDNYGRGALKPTYESVCTVYTPAQVKNAKSKVIEPWFSRFNNKYCKMQSNWSGYNVTTGSKNQPNAEFLNKIKHSFPDLKGCIRQIENMIEADRKETLIDFMNGFDKIPQEFLSTMSKEYFLDALGNTTGYTNKLQPDGVTPTILGEEKCYDSFDLNFRMLSHINWTVKFDPHNLNNVLAVSEDGKHKFLLQEKYMPSMALADRMTEDSAQLKKVKDFNKYAEDYIIEERAKNANVLQNLFEDRPELNDTLAKMLLTDSLGQHKNQKSKERLQIEVQTEKVNRKIKKQEETINNNSWLQEQNEYLNNKLNLEKYLQDE</sequence>
<organism evidence="1 2">
    <name type="scientific">Chryseobacterium herbae</name>
    <dbReference type="NCBI Taxonomy" id="2976476"/>
    <lineage>
        <taxon>Bacteria</taxon>
        <taxon>Pseudomonadati</taxon>
        <taxon>Bacteroidota</taxon>
        <taxon>Flavobacteriia</taxon>
        <taxon>Flavobacteriales</taxon>
        <taxon>Weeksellaceae</taxon>
        <taxon>Chryseobacterium group</taxon>
        <taxon>Chryseobacterium</taxon>
    </lineage>
</organism>
<gene>
    <name evidence="1" type="ORF">N0B48_18960</name>
</gene>
<evidence type="ECO:0000313" key="1">
    <source>
        <dbReference type="EMBL" id="MCT2563977.1"/>
    </source>
</evidence>
<protein>
    <recommendedName>
        <fullName evidence="3">Integrase catalytic domain-containing protein</fullName>
    </recommendedName>
</protein>
<proteinExistence type="predicted"/>
<dbReference type="Proteomes" id="UP001525566">
    <property type="component" value="Unassembled WGS sequence"/>
</dbReference>
<dbReference type="InterPro" id="IPR036397">
    <property type="entry name" value="RNaseH_sf"/>
</dbReference>
<accession>A0ABT2IYS5</accession>
<comment type="caution">
    <text evidence="1">The sequence shown here is derived from an EMBL/GenBank/DDBJ whole genome shotgun (WGS) entry which is preliminary data.</text>
</comment>
<evidence type="ECO:0008006" key="3">
    <source>
        <dbReference type="Google" id="ProtNLM"/>
    </source>
</evidence>
<dbReference type="Gene3D" id="3.30.420.10">
    <property type="entry name" value="Ribonuclease H-like superfamily/Ribonuclease H"/>
    <property type="match status" value="1"/>
</dbReference>
<evidence type="ECO:0000313" key="2">
    <source>
        <dbReference type="Proteomes" id="UP001525566"/>
    </source>
</evidence>
<dbReference type="RefSeq" id="WP_259840530.1">
    <property type="nucleotide sequence ID" value="NZ_JAOAMU010000006.1"/>
</dbReference>
<name>A0ABT2IYS5_9FLAO</name>